<evidence type="ECO:0000313" key="1">
    <source>
        <dbReference type="EMBL" id="EHK98456.1"/>
    </source>
</evidence>
<gene>
    <name evidence="1" type="ORF">M7I_5757</name>
</gene>
<dbReference type="AlphaFoldDB" id="H0ESR4"/>
<keyword evidence="2" id="KW-1185">Reference proteome</keyword>
<name>H0ESR4_GLAL7</name>
<dbReference type="InParanoid" id="H0ESR4"/>
<dbReference type="EMBL" id="AGUE01000150">
    <property type="protein sequence ID" value="EHK98456.1"/>
    <property type="molecule type" value="Genomic_DNA"/>
</dbReference>
<sequence>MPHHIQRFNPLPPTNLVVAVVGAGDGQHYAGIVTDEDDLAADGDDGGVHYAAEFGGEQASTVYYYVCGSGGMERAGLRDVG</sequence>
<evidence type="ECO:0000313" key="2">
    <source>
        <dbReference type="Proteomes" id="UP000005446"/>
    </source>
</evidence>
<reference evidence="1 2" key="1">
    <citation type="journal article" date="2012" name="Eukaryot. Cell">
        <title>Genome sequence of the fungus Glarea lozoyensis: the first genome sequence of a species from the Helotiaceae family.</title>
        <authorList>
            <person name="Youssar L."/>
            <person name="Gruening B.A."/>
            <person name="Erxleben A."/>
            <person name="Guenther S."/>
            <person name="Huettel W."/>
        </authorList>
    </citation>
    <scope>NUCLEOTIDE SEQUENCE [LARGE SCALE GENOMIC DNA]</scope>
    <source>
        <strain evidence="2">ATCC 74030 / MF5533</strain>
    </source>
</reference>
<dbReference type="HOGENOM" id="CLU_2574100_0_0_1"/>
<accession>H0ESR4</accession>
<proteinExistence type="predicted"/>
<comment type="caution">
    <text evidence="1">The sequence shown here is derived from an EMBL/GenBank/DDBJ whole genome shotgun (WGS) entry which is preliminary data.</text>
</comment>
<dbReference type="Proteomes" id="UP000005446">
    <property type="component" value="Unassembled WGS sequence"/>
</dbReference>
<protein>
    <submittedName>
        <fullName evidence="1">Uncharacterized protein</fullName>
    </submittedName>
</protein>
<organism evidence="1 2">
    <name type="scientific">Glarea lozoyensis (strain ATCC 74030 / MF5533)</name>
    <dbReference type="NCBI Taxonomy" id="1104152"/>
    <lineage>
        <taxon>Eukaryota</taxon>
        <taxon>Fungi</taxon>
        <taxon>Dikarya</taxon>
        <taxon>Ascomycota</taxon>
        <taxon>Pezizomycotina</taxon>
        <taxon>Leotiomycetes</taxon>
        <taxon>Helotiales</taxon>
        <taxon>Helotiaceae</taxon>
        <taxon>Glarea</taxon>
    </lineage>
</organism>